<proteinExistence type="predicted"/>
<dbReference type="EMBL" id="JAQQWI010000016">
    <property type="protein sequence ID" value="KAK8008824.1"/>
    <property type="molecule type" value="Genomic_DNA"/>
</dbReference>
<name>A0ABR1REY8_9PEZI</name>
<reference evidence="1 2" key="1">
    <citation type="submission" date="2023-01" db="EMBL/GenBank/DDBJ databases">
        <title>Analysis of 21 Apiospora genomes using comparative genomics revels a genus with tremendous synthesis potential of carbohydrate active enzymes and secondary metabolites.</title>
        <authorList>
            <person name="Sorensen T."/>
        </authorList>
    </citation>
    <scope>NUCLEOTIDE SEQUENCE [LARGE SCALE GENOMIC DNA]</scope>
    <source>
        <strain evidence="1 2">CBS 20057</strain>
    </source>
</reference>
<gene>
    <name evidence="1" type="ORF">PG991_011375</name>
</gene>
<evidence type="ECO:0000313" key="2">
    <source>
        <dbReference type="Proteomes" id="UP001396898"/>
    </source>
</evidence>
<sequence>MATFASNGNFATSVMNIAFSLASTSPTHKGTKNSGLARPSYYTNTLLPQEDEISDDDDFEVEFRDDFSIIYNKWEPLVSTKSTTTPKSILKEPKGTKDHDKPKKAVVWHTELAHDIVNGEHVPQTQLSREMWYPMKLAETEAKLAQDSEWVDVSDDL</sequence>
<accession>A0ABR1REY8</accession>
<comment type="caution">
    <text evidence="1">The sequence shown here is derived from an EMBL/GenBank/DDBJ whole genome shotgun (WGS) entry which is preliminary data.</text>
</comment>
<dbReference type="Proteomes" id="UP001396898">
    <property type="component" value="Unassembled WGS sequence"/>
</dbReference>
<keyword evidence="2" id="KW-1185">Reference proteome</keyword>
<protein>
    <submittedName>
        <fullName evidence="1">Uncharacterized protein</fullName>
    </submittedName>
</protein>
<evidence type="ECO:0000313" key="1">
    <source>
        <dbReference type="EMBL" id="KAK8008824.1"/>
    </source>
</evidence>
<organism evidence="1 2">
    <name type="scientific">Apiospora marii</name>
    <dbReference type="NCBI Taxonomy" id="335849"/>
    <lineage>
        <taxon>Eukaryota</taxon>
        <taxon>Fungi</taxon>
        <taxon>Dikarya</taxon>
        <taxon>Ascomycota</taxon>
        <taxon>Pezizomycotina</taxon>
        <taxon>Sordariomycetes</taxon>
        <taxon>Xylariomycetidae</taxon>
        <taxon>Amphisphaeriales</taxon>
        <taxon>Apiosporaceae</taxon>
        <taxon>Apiospora</taxon>
    </lineage>
</organism>